<feature type="transmembrane region" description="Helical" evidence="3">
    <location>
        <begin position="7"/>
        <end position="28"/>
    </location>
</feature>
<name>A0AAU8J603_9ACTN</name>
<evidence type="ECO:0000256" key="1">
    <source>
        <dbReference type="ARBA" id="ARBA00006432"/>
    </source>
</evidence>
<protein>
    <submittedName>
        <fullName evidence="5">AMP-binding protein</fullName>
    </submittedName>
</protein>
<dbReference type="PANTHER" id="PTHR43201:SF5">
    <property type="entry name" value="MEDIUM-CHAIN ACYL-COA LIGASE ACSF2, MITOCHONDRIAL"/>
    <property type="match status" value="1"/>
</dbReference>
<dbReference type="KEGG" id="stac:ABII15_37025"/>
<proteinExistence type="inferred from homology"/>
<dbReference type="SUPFAM" id="SSF56801">
    <property type="entry name" value="Acetyl-CoA synthetase-like"/>
    <property type="match status" value="1"/>
</dbReference>
<organism evidence="5">
    <name type="scientific">Streptomyces tabacisoli</name>
    <dbReference type="NCBI Taxonomy" id="3156398"/>
    <lineage>
        <taxon>Bacteria</taxon>
        <taxon>Bacillati</taxon>
        <taxon>Actinomycetota</taxon>
        <taxon>Actinomycetes</taxon>
        <taxon>Kitasatosporales</taxon>
        <taxon>Streptomycetaceae</taxon>
        <taxon>Streptomyces</taxon>
    </lineage>
</organism>
<reference evidence="5" key="1">
    <citation type="submission" date="2024-06" db="EMBL/GenBank/DDBJ databases">
        <title>Streptomyces sp. strain HUAS MG91 genome sequences.</title>
        <authorList>
            <person name="Mo P."/>
        </authorList>
    </citation>
    <scope>NUCLEOTIDE SEQUENCE</scope>
    <source>
        <strain evidence="5">HUAS MG91</strain>
    </source>
</reference>
<comment type="similarity">
    <text evidence="1">Belongs to the ATP-dependent AMP-binding enzyme family.</text>
</comment>
<keyword evidence="3" id="KW-0472">Membrane</keyword>
<keyword evidence="3" id="KW-0812">Transmembrane</keyword>
<dbReference type="PANTHER" id="PTHR43201">
    <property type="entry name" value="ACYL-COA SYNTHETASE"/>
    <property type="match status" value="1"/>
</dbReference>
<dbReference type="Gene3D" id="3.40.50.12780">
    <property type="entry name" value="N-terminal domain of ligase-like"/>
    <property type="match status" value="1"/>
</dbReference>
<dbReference type="RefSeq" id="WP_353947317.1">
    <property type="nucleotide sequence ID" value="NZ_CP159534.1"/>
</dbReference>
<gene>
    <name evidence="5" type="ORF">ABII15_37025</name>
</gene>
<dbReference type="InterPro" id="IPR042099">
    <property type="entry name" value="ANL_N_sf"/>
</dbReference>
<dbReference type="InterPro" id="IPR020845">
    <property type="entry name" value="AMP-binding_CS"/>
</dbReference>
<evidence type="ECO:0000313" key="5">
    <source>
        <dbReference type="EMBL" id="XCJ75897.1"/>
    </source>
</evidence>
<dbReference type="GO" id="GO:0006631">
    <property type="term" value="P:fatty acid metabolic process"/>
    <property type="evidence" value="ECO:0007669"/>
    <property type="project" value="TreeGrafter"/>
</dbReference>
<keyword evidence="2" id="KW-0436">Ligase</keyword>
<keyword evidence="3" id="KW-1133">Transmembrane helix</keyword>
<dbReference type="PROSITE" id="PS00455">
    <property type="entry name" value="AMP_BINDING"/>
    <property type="match status" value="1"/>
</dbReference>
<sequence>MSNRVELIDLVLGCAWLGVVVVPLNTALHGRLLRHVLDESQPRFLYEEEELAVRVGDVGYSGKVWVTGSPQAPVPGIEKALDARPSRPDDTAAILFTSGTTGPSRGVRCPHAQFAWWGRTVADSLRLTADDSLYMCCPCSTPTRSTRWRRR</sequence>
<evidence type="ECO:0000259" key="4">
    <source>
        <dbReference type="Pfam" id="PF00501"/>
    </source>
</evidence>
<dbReference type="GO" id="GO:0031956">
    <property type="term" value="F:medium-chain fatty acid-CoA ligase activity"/>
    <property type="evidence" value="ECO:0007669"/>
    <property type="project" value="TreeGrafter"/>
</dbReference>
<accession>A0AAU8J603</accession>
<dbReference type="InterPro" id="IPR000873">
    <property type="entry name" value="AMP-dep_synth/lig_dom"/>
</dbReference>
<dbReference type="AlphaFoldDB" id="A0AAU8J603"/>
<dbReference type="Pfam" id="PF00501">
    <property type="entry name" value="AMP-binding"/>
    <property type="match status" value="1"/>
</dbReference>
<evidence type="ECO:0000256" key="3">
    <source>
        <dbReference type="SAM" id="Phobius"/>
    </source>
</evidence>
<feature type="domain" description="AMP-dependent synthetase/ligase" evidence="4">
    <location>
        <begin position="1"/>
        <end position="140"/>
    </location>
</feature>
<evidence type="ECO:0000256" key="2">
    <source>
        <dbReference type="ARBA" id="ARBA00022598"/>
    </source>
</evidence>
<dbReference type="EMBL" id="CP159534">
    <property type="protein sequence ID" value="XCJ75897.1"/>
    <property type="molecule type" value="Genomic_DNA"/>
</dbReference>